<protein>
    <submittedName>
        <fullName evidence="1">Uncharacterized protein</fullName>
    </submittedName>
</protein>
<dbReference type="Pfam" id="PF10845">
    <property type="entry name" value="DUF2576"/>
    <property type="match status" value="1"/>
</dbReference>
<dbReference type="InterPro" id="IPR022556">
    <property type="entry name" value="AcMNPV_Orf5"/>
</dbReference>
<sequence>MHLYPVISIMNYRPATKSAAVMAADYDRDQIRRDLNSLRRNVHELCTRSMTGFDCNRFVDSNADKTVAAVTPAAAVVVKTTTAPNSFCDKV</sequence>
<dbReference type="EMBL" id="MK558262">
    <property type="protein sequence ID" value="QDL57002.1"/>
    <property type="molecule type" value="Genomic_DNA"/>
</dbReference>
<keyword evidence="2" id="KW-1185">Reference proteome</keyword>
<evidence type="ECO:0000313" key="1">
    <source>
        <dbReference type="EMBL" id="QDL57002.1"/>
    </source>
</evidence>
<organism evidence="1 2">
    <name type="scientific">Dione juno nucleopolyhedrovirus</name>
    <dbReference type="NCBI Taxonomy" id="2594175"/>
    <lineage>
        <taxon>Viruses</taxon>
        <taxon>Viruses incertae sedis</taxon>
        <taxon>Naldaviricetes</taxon>
        <taxon>Lefavirales</taxon>
        <taxon>Baculoviridae</taxon>
        <taxon>Alphabaculovirus</taxon>
        <taxon>Alphabaculovirus dijunonis</taxon>
    </lineage>
</organism>
<dbReference type="Proteomes" id="UP000831804">
    <property type="component" value="Segment"/>
</dbReference>
<accession>A0AAE6H2W9</accession>
<evidence type="ECO:0000313" key="2">
    <source>
        <dbReference type="Proteomes" id="UP000831804"/>
    </source>
</evidence>
<proteinExistence type="predicted"/>
<name>A0AAE6H2W9_9ABAC</name>
<gene>
    <name evidence="1" type="ORF">DijuNPV-ORF-150</name>
</gene>
<reference evidence="1" key="1">
    <citation type="journal article" date="2019" name="Viruses">
        <title>A Nymphalid-Infecting Group I Alphabaculovirus Isolated from the Major Passion Fruit Caterpillar Pest Dione juno juno (Lepidoptera: Nymphalidae).</title>
        <authorList>
            <person name="Ribeiro B.M."/>
            <person name="Dos Santos E.R."/>
            <person name="Trentin L.B."/>
            <person name="da Silva L.A."/>
            <person name="de Melo F.L."/>
            <person name="Kitajima E.W."/>
            <person name="Ardisson-Araujo D.M.P."/>
        </authorList>
    </citation>
    <scope>NUCLEOTIDE SEQUENCE</scope>
    <source>
        <strain evidence="1">Araguari-MG</strain>
    </source>
</reference>